<evidence type="ECO:0000313" key="9">
    <source>
        <dbReference type="Proteomes" id="UP000008461"/>
    </source>
</evidence>
<reference key="2">
    <citation type="submission" date="2011-04" db="EMBL/GenBank/DDBJ databases">
        <title>Complete sequence of chromosome of Haliscomenobacter hydrossis DSM 1100.</title>
        <authorList>
            <consortium name="US DOE Joint Genome Institute (JGI-PGF)"/>
            <person name="Lucas S."/>
            <person name="Han J."/>
            <person name="Lapidus A."/>
            <person name="Bruce D."/>
            <person name="Goodwin L."/>
            <person name="Pitluck S."/>
            <person name="Peters L."/>
            <person name="Kyrpides N."/>
            <person name="Mavromatis K."/>
            <person name="Ivanova N."/>
            <person name="Ovchinnikova G."/>
            <person name="Pagani I."/>
            <person name="Daligault H."/>
            <person name="Detter J.C."/>
            <person name="Han C."/>
            <person name="Land M."/>
            <person name="Hauser L."/>
            <person name="Markowitz V."/>
            <person name="Cheng J.-F."/>
            <person name="Hugenholtz P."/>
            <person name="Woyke T."/>
            <person name="Wu D."/>
            <person name="Verbarg S."/>
            <person name="Frueling A."/>
            <person name="Brambilla E."/>
            <person name="Klenk H.-P."/>
            <person name="Eisen J.A."/>
        </authorList>
    </citation>
    <scope>NUCLEOTIDE SEQUENCE</scope>
    <source>
        <strain>DSM 1100</strain>
    </source>
</reference>
<evidence type="ECO:0000259" key="6">
    <source>
        <dbReference type="Pfam" id="PF13193"/>
    </source>
</evidence>
<dbReference type="SUPFAM" id="SSF56801">
    <property type="entry name" value="Acetyl-CoA synthetase-like"/>
    <property type="match status" value="1"/>
</dbReference>
<evidence type="ECO:0000259" key="7">
    <source>
        <dbReference type="Pfam" id="PF16177"/>
    </source>
</evidence>
<dbReference type="InterPro" id="IPR005914">
    <property type="entry name" value="Acac_CoA_synth"/>
</dbReference>
<dbReference type="EC" id="6.2.1.16" evidence="8"/>
<evidence type="ECO:0000259" key="5">
    <source>
        <dbReference type="Pfam" id="PF00501"/>
    </source>
</evidence>
<proteinExistence type="inferred from homology"/>
<dbReference type="CDD" id="cd05943">
    <property type="entry name" value="AACS"/>
    <property type="match status" value="1"/>
</dbReference>
<dbReference type="AlphaFoldDB" id="F4L4K6"/>
<dbReference type="Pfam" id="PF16177">
    <property type="entry name" value="ACAS_N"/>
    <property type="match status" value="1"/>
</dbReference>
<keyword evidence="9" id="KW-1185">Reference proteome</keyword>
<dbReference type="Pfam" id="PF00501">
    <property type="entry name" value="AMP-binding"/>
    <property type="match status" value="1"/>
</dbReference>
<dbReference type="GO" id="GO:0030729">
    <property type="term" value="F:acetoacetate-CoA ligase activity"/>
    <property type="evidence" value="ECO:0007669"/>
    <property type="project" value="UniProtKB-EC"/>
</dbReference>
<dbReference type="NCBIfam" id="TIGR01217">
    <property type="entry name" value="ac_ac_CoA_syn"/>
    <property type="match status" value="1"/>
</dbReference>
<dbReference type="PROSITE" id="PS00455">
    <property type="entry name" value="AMP_BINDING"/>
    <property type="match status" value="1"/>
</dbReference>
<dbReference type="Gene3D" id="3.40.50.12780">
    <property type="entry name" value="N-terminal domain of ligase-like"/>
    <property type="match status" value="1"/>
</dbReference>
<dbReference type="NCBIfam" id="NF002937">
    <property type="entry name" value="PRK03584.1"/>
    <property type="match status" value="1"/>
</dbReference>
<feature type="domain" description="AMP-dependent synthetase/ligase" evidence="5">
    <location>
        <begin position="111"/>
        <end position="466"/>
    </location>
</feature>
<gene>
    <name evidence="8" type="ordered locus">Halhy_4161</name>
</gene>
<accession>F4L4K6</accession>
<evidence type="ECO:0000256" key="1">
    <source>
        <dbReference type="ARBA" id="ARBA00006432"/>
    </source>
</evidence>
<dbReference type="OrthoDB" id="9778383at2"/>
<keyword evidence="4" id="KW-0067">ATP-binding</keyword>
<organism evidence="8 9">
    <name type="scientific">Haliscomenobacter hydrossis (strain ATCC 27775 / DSM 1100 / LMG 10767 / O)</name>
    <dbReference type="NCBI Taxonomy" id="760192"/>
    <lineage>
        <taxon>Bacteria</taxon>
        <taxon>Pseudomonadati</taxon>
        <taxon>Bacteroidota</taxon>
        <taxon>Saprospiria</taxon>
        <taxon>Saprospirales</taxon>
        <taxon>Haliscomenobacteraceae</taxon>
        <taxon>Haliscomenobacter</taxon>
    </lineage>
</organism>
<evidence type="ECO:0000256" key="4">
    <source>
        <dbReference type="ARBA" id="ARBA00022840"/>
    </source>
</evidence>
<keyword evidence="3" id="KW-0547">Nucleotide-binding</keyword>
<comment type="similarity">
    <text evidence="1">Belongs to the ATP-dependent AMP-binding enzyme family.</text>
</comment>
<dbReference type="GO" id="GO:0005524">
    <property type="term" value="F:ATP binding"/>
    <property type="evidence" value="ECO:0007669"/>
    <property type="project" value="UniProtKB-KW"/>
</dbReference>
<reference evidence="8 9" key="1">
    <citation type="journal article" date="2011" name="Stand. Genomic Sci.">
        <title>Complete genome sequence of Haliscomenobacter hydrossis type strain (O).</title>
        <authorList>
            <consortium name="US DOE Joint Genome Institute (JGI-PGF)"/>
            <person name="Daligault H."/>
            <person name="Lapidus A."/>
            <person name="Zeytun A."/>
            <person name="Nolan M."/>
            <person name="Lucas S."/>
            <person name="Del Rio T.G."/>
            <person name="Tice H."/>
            <person name="Cheng J.F."/>
            <person name="Tapia R."/>
            <person name="Han C."/>
            <person name="Goodwin L."/>
            <person name="Pitluck S."/>
            <person name="Liolios K."/>
            <person name="Pagani I."/>
            <person name="Ivanova N."/>
            <person name="Huntemann M."/>
            <person name="Mavromatis K."/>
            <person name="Mikhailova N."/>
            <person name="Pati A."/>
            <person name="Chen A."/>
            <person name="Palaniappan K."/>
            <person name="Land M."/>
            <person name="Hauser L."/>
            <person name="Brambilla E.M."/>
            <person name="Rohde M."/>
            <person name="Verbarg S."/>
            <person name="Goker M."/>
            <person name="Bristow J."/>
            <person name="Eisen J.A."/>
            <person name="Markowitz V."/>
            <person name="Hugenholtz P."/>
            <person name="Kyrpides N.C."/>
            <person name="Klenk H.P."/>
            <person name="Woyke T."/>
        </authorList>
    </citation>
    <scope>NUCLEOTIDE SEQUENCE [LARGE SCALE GENOMIC DNA]</scope>
    <source>
        <strain evidence="9">ATCC 27775 / DSM 1100 / LMG 10767 / O</strain>
    </source>
</reference>
<dbReference type="Proteomes" id="UP000008461">
    <property type="component" value="Chromosome"/>
</dbReference>
<evidence type="ECO:0000256" key="2">
    <source>
        <dbReference type="ARBA" id="ARBA00022598"/>
    </source>
</evidence>
<dbReference type="InterPro" id="IPR042099">
    <property type="entry name" value="ANL_N_sf"/>
</dbReference>
<dbReference type="EMBL" id="CP002691">
    <property type="protein sequence ID" value="AEE52007.1"/>
    <property type="molecule type" value="Genomic_DNA"/>
</dbReference>
<name>F4L4K6_HALH1</name>
<dbReference type="InterPro" id="IPR025110">
    <property type="entry name" value="AMP-bd_C"/>
</dbReference>
<dbReference type="GO" id="GO:0006629">
    <property type="term" value="P:lipid metabolic process"/>
    <property type="evidence" value="ECO:0007669"/>
    <property type="project" value="InterPro"/>
</dbReference>
<dbReference type="eggNOG" id="COG0365">
    <property type="taxonomic scope" value="Bacteria"/>
</dbReference>
<dbReference type="STRING" id="760192.Halhy_4161"/>
<dbReference type="InterPro" id="IPR032387">
    <property type="entry name" value="ACAS_N"/>
</dbReference>
<protein>
    <submittedName>
        <fullName evidence="8">Acetoacetyl-CoA synthase</fullName>
        <ecNumber evidence="8">6.2.1.16</ecNumber>
    </submittedName>
</protein>
<dbReference type="KEGG" id="hhy:Halhy_4161"/>
<dbReference type="Gene3D" id="3.30.300.30">
    <property type="match status" value="1"/>
</dbReference>
<evidence type="ECO:0000313" key="8">
    <source>
        <dbReference type="EMBL" id="AEE52007.1"/>
    </source>
</evidence>
<feature type="domain" description="Acetyl-coenzyme A synthetase N-terminal" evidence="7">
    <location>
        <begin position="38"/>
        <end position="89"/>
    </location>
</feature>
<dbReference type="InterPro" id="IPR020845">
    <property type="entry name" value="AMP-binding_CS"/>
</dbReference>
<sequence>MNNRLLWTPAPEWVAQTHLSHYLQWLEQKSGYGIAADYQKAWEWSTTQPADFWASLVDYFDLPWTYSEVMQGEMPHTRWFEGAMLNYAEAIFQRADDRFPAILFQAEHLPVQEISWVELRGQVASLRAHLLSLGVQPGDRIVGYLPNIPQATVALLATLSLGAVWSCCSPDFGASSVLERFVQIEPKVLIAVNAYPYGGKRFDRRDDVRNLQANLPSLLNTVLIPYLEEFALDLPQSSSWPEIMQNQNAALMFTQVPFDHPIWVLYSSGTTGLPKAITHSHGGMLLEHLKYIHFHNDVQPGERFFWYTTTGWMMWNFVQAALLARATIVLYDGSPGYPDMNVLWKMAAELKLNHFGTSAAYILSCMKAGIDPASFGLNSLRSLGVTGSPLPHEGFAWVYEKVKSDLWLCSISGGTDVCTAFVGGNPLWPVYEGEIQCRTLGCAMESWDEAGQPLTDAVGEMVITQPMPCMPIKFWNDPDFSKYSASYFDTYPGVWRHGDWLQITPHQSLIILGRSDATLNRQGIRIGTSEIYRSVEKLPEIRDSLIVNIEQEDGTSVMPLFVVLAEGVVLDEALQKKIANTLRTDFSPRHVPDRVIAVPEIPYTLSGKKMELPVKKLLMGKSIETSVNKDAMRNPAALEVFKGMSLK</sequence>
<dbReference type="HOGENOM" id="CLU_000022_3_3_10"/>
<evidence type="ECO:0000256" key="3">
    <source>
        <dbReference type="ARBA" id="ARBA00022741"/>
    </source>
</evidence>
<dbReference type="Pfam" id="PF13193">
    <property type="entry name" value="AMP-binding_C"/>
    <property type="match status" value="1"/>
</dbReference>
<keyword evidence="2 8" id="KW-0436">Ligase</keyword>
<dbReference type="PANTHER" id="PTHR42921">
    <property type="entry name" value="ACETOACETYL-COA SYNTHETASE"/>
    <property type="match status" value="1"/>
</dbReference>
<dbReference type="InterPro" id="IPR000873">
    <property type="entry name" value="AMP-dep_synth/lig_dom"/>
</dbReference>
<dbReference type="PANTHER" id="PTHR42921:SF1">
    <property type="entry name" value="ACETOACETYL-COA SYNTHETASE"/>
    <property type="match status" value="1"/>
</dbReference>
<dbReference type="InterPro" id="IPR045851">
    <property type="entry name" value="AMP-bd_C_sf"/>
</dbReference>
<dbReference type="RefSeq" id="WP_013766545.1">
    <property type="nucleotide sequence ID" value="NC_015510.1"/>
</dbReference>
<feature type="domain" description="AMP-binding enzyme C-terminal" evidence="6">
    <location>
        <begin position="537"/>
        <end position="608"/>
    </location>
</feature>